<dbReference type="Proteomes" id="UP000663828">
    <property type="component" value="Unassembled WGS sequence"/>
</dbReference>
<keyword evidence="3" id="KW-1185">Reference proteome</keyword>
<dbReference type="AlphaFoldDB" id="A0A813TEL8"/>
<evidence type="ECO:0000313" key="2">
    <source>
        <dbReference type="EMBL" id="CAF1531270.1"/>
    </source>
</evidence>
<protein>
    <submittedName>
        <fullName evidence="1">Uncharacterized protein</fullName>
    </submittedName>
</protein>
<reference evidence="1" key="1">
    <citation type="submission" date="2021-02" db="EMBL/GenBank/DDBJ databases">
        <authorList>
            <person name="Nowell W R."/>
        </authorList>
    </citation>
    <scope>NUCLEOTIDE SEQUENCE</scope>
</reference>
<dbReference type="Proteomes" id="UP000663852">
    <property type="component" value="Unassembled WGS sequence"/>
</dbReference>
<evidence type="ECO:0000313" key="3">
    <source>
        <dbReference type="Proteomes" id="UP000663828"/>
    </source>
</evidence>
<dbReference type="EMBL" id="CAJNOR010004854">
    <property type="protein sequence ID" value="CAF1531270.1"/>
    <property type="molecule type" value="Genomic_DNA"/>
</dbReference>
<comment type="caution">
    <text evidence="1">The sequence shown here is derived from an EMBL/GenBank/DDBJ whole genome shotgun (WGS) entry which is preliminary data.</text>
</comment>
<accession>A0A813TEL8</accession>
<dbReference type="EMBL" id="CAJNOJ010000015">
    <property type="protein sequence ID" value="CAF0811305.1"/>
    <property type="molecule type" value="Genomic_DNA"/>
</dbReference>
<sequence>MILVLQKNAVPLLEYLYITVEQERLEETKHLRAPRPEVNLSLVHYNEFRQIVNRKHLPRLQQFHFSIRFPGYLYEDLKMITVDKFDATWPFNNLEYHLEVQLAYWYRNYKETGRVILFYTRPLDILLQYTRAAHNHSFARHSTQIKRPYFKWMSNDIGCLTQLTTTFEEDDLCLCSRSNTSVKHLRLLLSRNDRDPNAFINIDHLFQLLPSIRCFETTGRYITFNENLMNFIVKIVETLELGNSHEKLTLFV</sequence>
<proteinExistence type="predicted"/>
<organism evidence="1 4">
    <name type="scientific">Adineta ricciae</name>
    <name type="common">Rotifer</name>
    <dbReference type="NCBI Taxonomy" id="249248"/>
    <lineage>
        <taxon>Eukaryota</taxon>
        <taxon>Metazoa</taxon>
        <taxon>Spiralia</taxon>
        <taxon>Gnathifera</taxon>
        <taxon>Rotifera</taxon>
        <taxon>Eurotatoria</taxon>
        <taxon>Bdelloidea</taxon>
        <taxon>Adinetida</taxon>
        <taxon>Adinetidae</taxon>
        <taxon>Adineta</taxon>
    </lineage>
</organism>
<name>A0A813TEL8_ADIRI</name>
<evidence type="ECO:0000313" key="1">
    <source>
        <dbReference type="EMBL" id="CAF0811305.1"/>
    </source>
</evidence>
<gene>
    <name evidence="1" type="ORF">EDS130_LOCUS5364</name>
    <name evidence="2" type="ORF">XAT740_LOCUS41488</name>
</gene>
<evidence type="ECO:0000313" key="4">
    <source>
        <dbReference type="Proteomes" id="UP000663852"/>
    </source>
</evidence>